<proteinExistence type="predicted"/>
<name>A0A097I585_ACIBA</name>
<sequence>MMKVLINAANLHRGGGVQVASSFINELPFVSNNIIKYFDIIVSSEVDKNISQTTKSFFKNYKVHNIFGLKNYKHNMGLFDNYDLVFTIFGPCYHSIKGINLVGFAQSWIIYPNNECYNMLSSVEKLKFKLKFFLQKNFFKKSDYCVVELEHVKQRLTKLNIFKDNQVDVVYNTVSNIYFSPEKWEKIKFESSEKIKIGLISRDYFHKNTNILPKVKETLKNKYKKEVDFYVTFNEEEWLNKSSYFQENIINVGPLKVNECPNFYEKMDAIIFPSLLECFSATPLEAMIMKKPLFASDRGFIKDVCLDFAFYFEPTDPESAAAVINGFIENKNINELDIKLTAAQTHAKNFSSARQRAVKYTQIIENCLNKEENSHV</sequence>
<dbReference type="GO" id="GO:0009103">
    <property type="term" value="P:lipopolysaccharide biosynthetic process"/>
    <property type="evidence" value="ECO:0007669"/>
    <property type="project" value="TreeGrafter"/>
</dbReference>
<dbReference type="Gene3D" id="3.40.50.2000">
    <property type="entry name" value="Glycogen Phosphorylase B"/>
    <property type="match status" value="2"/>
</dbReference>
<dbReference type="GO" id="GO:0016757">
    <property type="term" value="F:glycosyltransferase activity"/>
    <property type="evidence" value="ECO:0007669"/>
    <property type="project" value="InterPro"/>
</dbReference>
<dbReference type="AlphaFoldDB" id="A0A097I585"/>
<dbReference type="PANTHER" id="PTHR46401">
    <property type="entry name" value="GLYCOSYLTRANSFERASE WBBK-RELATED"/>
    <property type="match status" value="1"/>
</dbReference>
<dbReference type="Pfam" id="PF00534">
    <property type="entry name" value="Glycos_transf_1"/>
    <property type="match status" value="1"/>
</dbReference>
<evidence type="ECO:0000259" key="2">
    <source>
        <dbReference type="Pfam" id="PF00534"/>
    </source>
</evidence>
<organism evidence="3">
    <name type="scientific">Acinetobacter baumannii</name>
    <dbReference type="NCBI Taxonomy" id="470"/>
    <lineage>
        <taxon>Bacteria</taxon>
        <taxon>Pseudomonadati</taxon>
        <taxon>Pseudomonadota</taxon>
        <taxon>Gammaproteobacteria</taxon>
        <taxon>Moraxellales</taxon>
        <taxon>Moraxellaceae</taxon>
        <taxon>Acinetobacter</taxon>
        <taxon>Acinetobacter calcoaceticus/baumannii complex</taxon>
    </lineage>
</organism>
<feature type="domain" description="Glycosyl transferase family 1" evidence="2">
    <location>
        <begin position="183"/>
        <end position="332"/>
    </location>
</feature>
<evidence type="ECO:0000313" key="3">
    <source>
        <dbReference type="EMBL" id="AIT56359.1"/>
    </source>
</evidence>
<gene>
    <name evidence="3" type="primary">gtr30</name>
</gene>
<dbReference type="PANTHER" id="PTHR46401:SF2">
    <property type="entry name" value="GLYCOSYLTRANSFERASE WBBK-RELATED"/>
    <property type="match status" value="1"/>
</dbReference>
<protein>
    <submittedName>
        <fullName evidence="3">Gtr30</fullName>
    </submittedName>
</protein>
<evidence type="ECO:0000256" key="1">
    <source>
        <dbReference type="ARBA" id="ARBA00022679"/>
    </source>
</evidence>
<dbReference type="InterPro" id="IPR001296">
    <property type="entry name" value="Glyco_trans_1"/>
</dbReference>
<dbReference type="SUPFAM" id="SSF53756">
    <property type="entry name" value="UDP-Glycosyltransferase/glycogen phosphorylase"/>
    <property type="match status" value="1"/>
</dbReference>
<accession>A0A097I585</accession>
<dbReference type="EMBL" id="JN107991">
    <property type="protein sequence ID" value="AIT56359.1"/>
    <property type="molecule type" value="Genomic_DNA"/>
</dbReference>
<reference evidence="3" key="1">
    <citation type="submission" date="2014-10" db="EMBL/GenBank/DDBJ databases">
        <title>Acinetaminic acid - a novel nonulosonic acid found in the capsule of an Acinetobacter baumannii isolate.</title>
        <authorList>
            <person name="Kenyon J.J."/>
            <person name="Marzaioli A.M."/>
            <person name="De Castro C."/>
            <person name="Hall R.M."/>
        </authorList>
    </citation>
    <scope>NUCLEOTIDE SEQUENCE</scope>
    <source>
        <strain evidence="3">D36</strain>
    </source>
</reference>
<keyword evidence="1" id="KW-0808">Transferase</keyword>